<organism evidence="3 4">
    <name type="scientific">Pochonia chlamydosporia 170</name>
    <dbReference type="NCBI Taxonomy" id="1380566"/>
    <lineage>
        <taxon>Eukaryota</taxon>
        <taxon>Fungi</taxon>
        <taxon>Dikarya</taxon>
        <taxon>Ascomycota</taxon>
        <taxon>Pezizomycotina</taxon>
        <taxon>Sordariomycetes</taxon>
        <taxon>Hypocreomycetidae</taxon>
        <taxon>Hypocreales</taxon>
        <taxon>Clavicipitaceae</taxon>
        <taxon>Pochonia</taxon>
    </lineage>
</organism>
<dbReference type="InterPro" id="IPR010730">
    <property type="entry name" value="HET"/>
</dbReference>
<dbReference type="RefSeq" id="XP_018149038.1">
    <property type="nucleotide sequence ID" value="XM_018280738.1"/>
</dbReference>
<dbReference type="PANTHER" id="PTHR10622:SF12">
    <property type="entry name" value="HET DOMAIN-CONTAINING PROTEIN"/>
    <property type="match status" value="1"/>
</dbReference>
<evidence type="ECO:0000259" key="2">
    <source>
        <dbReference type="Pfam" id="PF26640"/>
    </source>
</evidence>
<keyword evidence="4" id="KW-1185">Reference proteome</keyword>
<dbReference type="InterPro" id="IPR058525">
    <property type="entry name" value="DUF8212"/>
</dbReference>
<evidence type="ECO:0000313" key="4">
    <source>
        <dbReference type="Proteomes" id="UP000078397"/>
    </source>
</evidence>
<evidence type="ECO:0000259" key="1">
    <source>
        <dbReference type="Pfam" id="PF06985"/>
    </source>
</evidence>
<dbReference type="OrthoDB" id="4955925at2759"/>
<feature type="domain" description="Heterokaryon incompatibility" evidence="1">
    <location>
        <begin position="21"/>
        <end position="120"/>
    </location>
</feature>
<dbReference type="STRING" id="1380566.A0A179G523"/>
<feature type="domain" description="DUF8212" evidence="2">
    <location>
        <begin position="228"/>
        <end position="256"/>
    </location>
</feature>
<name>A0A179G523_METCM</name>
<proteinExistence type="predicted"/>
<dbReference type="PANTHER" id="PTHR10622">
    <property type="entry name" value="HET DOMAIN-CONTAINING PROTEIN"/>
    <property type="match status" value="1"/>
</dbReference>
<dbReference type="KEGG" id="pchm:VFPPC_00784"/>
<dbReference type="Proteomes" id="UP000078397">
    <property type="component" value="Unassembled WGS sequence"/>
</dbReference>
<comment type="caution">
    <text evidence="3">The sequence shown here is derived from an EMBL/GenBank/DDBJ whole genome shotgun (WGS) entry which is preliminary data.</text>
</comment>
<gene>
    <name evidence="3" type="ORF">VFPPC_00784</name>
</gene>
<protein>
    <submittedName>
        <fullName evidence="3">Ankyrin repeat-containing protein</fullName>
    </submittedName>
</protein>
<dbReference type="AlphaFoldDB" id="A0A179G523"/>
<reference evidence="3 4" key="1">
    <citation type="journal article" date="2016" name="PLoS Pathog.">
        <title>Biosynthesis of antibiotic leucinostatins in bio-control fungus Purpureocillium lilacinum and their inhibition on phytophthora revealed by genome mining.</title>
        <authorList>
            <person name="Wang G."/>
            <person name="Liu Z."/>
            <person name="Lin R."/>
            <person name="Li E."/>
            <person name="Mao Z."/>
            <person name="Ling J."/>
            <person name="Yang Y."/>
            <person name="Yin W.B."/>
            <person name="Xie B."/>
        </authorList>
    </citation>
    <scope>NUCLEOTIDE SEQUENCE [LARGE SCALE GENOMIC DNA]</scope>
    <source>
        <strain evidence="3">170</strain>
    </source>
</reference>
<dbReference type="EMBL" id="LSBJ02000001">
    <property type="protein sequence ID" value="OAQ72955.1"/>
    <property type="molecule type" value="Genomic_DNA"/>
</dbReference>
<dbReference type="GeneID" id="28844732"/>
<sequence length="560" mass="64214">MRLLHIDTLQLEEFVASPPPYIALSHTWGKQEITLQELNSPNFRTTCRKEGWIKILDFCQAVKKYQVEQKENPVQYVWVDTCCIDKTSSAELSEAINSMFRWYRESEICFAFLDDVQYDGGPVRSHFSGARWFTRGFTLQELLAPTEVQFFDKRWHYIGSRKGLSRRISKVTRIPSRALKDGEFQMATVAQILSWAAHRQTTRPEDIAYCLLGLFNVNMPLLYGEGDKAFIRLQEEILKESEDQSIFAWDASTMSCLEQHIGVLAPSPKYFSACGRVAASRSLGIGEVSISNKGITINLPTSQDSDLGSAAVGDVYMVTSCYEFVDKKLYRLGIDLVKSRFEADRYERASTAPRRIAPFEPEPPIKRLTLTKQSQTLRPCSVVLRNVQRDVHGKLQPWKWKEGFPDNAWEYDEVSDILRPTVPEDWRSAIVRHNDLYAYAVFEWTAGQDGRAMHFALELCFSQARLRCVRLLDLTKAFASSANKVLAELIDEVDFYCSSKGQRYAYNVRWKDSLDVEAALGDVWLTLAFMLRLPPLLAVEFGAVRWDGRSHTFNLTLERY</sequence>
<accession>A0A179G523</accession>
<dbReference type="Pfam" id="PF06985">
    <property type="entry name" value="HET"/>
    <property type="match status" value="1"/>
</dbReference>
<dbReference type="Pfam" id="PF26640">
    <property type="entry name" value="DUF8212"/>
    <property type="match status" value="1"/>
</dbReference>
<evidence type="ECO:0000313" key="3">
    <source>
        <dbReference type="EMBL" id="OAQ72955.1"/>
    </source>
</evidence>